<evidence type="ECO:0000313" key="2">
    <source>
        <dbReference type="Proteomes" id="UP000504615"/>
    </source>
</evidence>
<dbReference type="GeneID" id="105433778"/>
<feature type="compositionally biased region" description="Polar residues" evidence="1">
    <location>
        <begin position="57"/>
        <end position="70"/>
    </location>
</feature>
<protein>
    <submittedName>
        <fullName evidence="3">Uncharacterized protein LOC105433778</fullName>
    </submittedName>
</protein>
<dbReference type="AlphaFoldDB" id="A0A8N1SAA9"/>
<dbReference type="OrthoDB" id="7550614at2759"/>
<dbReference type="RefSeq" id="XP_025075789.1">
    <property type="nucleotide sequence ID" value="XM_025220004.1"/>
</dbReference>
<accession>A0A8N1SAA9</accession>
<feature type="region of interest" description="Disordered" evidence="1">
    <location>
        <begin position="57"/>
        <end position="78"/>
    </location>
</feature>
<evidence type="ECO:0000313" key="3">
    <source>
        <dbReference type="RefSeq" id="XP_025075789.1"/>
    </source>
</evidence>
<evidence type="ECO:0000256" key="1">
    <source>
        <dbReference type="SAM" id="MobiDB-lite"/>
    </source>
</evidence>
<keyword evidence="2" id="KW-1185">Reference proteome</keyword>
<proteinExistence type="predicted"/>
<dbReference type="Proteomes" id="UP000504615">
    <property type="component" value="Unplaced"/>
</dbReference>
<gene>
    <name evidence="3" type="primary">LOC105433778</name>
</gene>
<name>A0A8N1SAA9_9HYME</name>
<reference evidence="3" key="1">
    <citation type="submission" date="2025-08" db="UniProtKB">
        <authorList>
            <consortium name="RefSeq"/>
        </authorList>
    </citation>
    <scope>IDENTIFICATION</scope>
</reference>
<organism evidence="2 3">
    <name type="scientific">Pogonomyrmex barbatus</name>
    <name type="common">red harvester ant</name>
    <dbReference type="NCBI Taxonomy" id="144034"/>
    <lineage>
        <taxon>Eukaryota</taxon>
        <taxon>Metazoa</taxon>
        <taxon>Ecdysozoa</taxon>
        <taxon>Arthropoda</taxon>
        <taxon>Hexapoda</taxon>
        <taxon>Insecta</taxon>
        <taxon>Pterygota</taxon>
        <taxon>Neoptera</taxon>
        <taxon>Endopterygota</taxon>
        <taxon>Hymenoptera</taxon>
        <taxon>Apocrita</taxon>
        <taxon>Aculeata</taxon>
        <taxon>Formicoidea</taxon>
        <taxon>Formicidae</taxon>
        <taxon>Myrmicinae</taxon>
        <taxon>Pogonomyrmex</taxon>
    </lineage>
</organism>
<sequence>MKLNKRRNSFRFYEQMKFLDDDLRKSATYTSLPTNIINNNNDNEIEAIESESTCSNILNSSPMKSTNSESNKIDKSNKMNEEFNEAVIATLRDNKQPDEIDGFVLLLGEGLRKLPYRERTKLQLN</sequence>